<evidence type="ECO:0000259" key="6">
    <source>
        <dbReference type="Pfam" id="PF00588"/>
    </source>
</evidence>
<comment type="similarity">
    <text evidence="1">Belongs to the class IV-like SAM-binding methyltransferase superfamily. RNA methyltransferase TrmH family.</text>
</comment>
<dbReference type="AlphaFoldDB" id="N6Z7D5"/>
<dbReference type="RefSeq" id="WP_004333236.1">
    <property type="nucleotide sequence ID" value="NZ_AMXE01000004.1"/>
</dbReference>
<dbReference type="GO" id="GO:0160206">
    <property type="term" value="F:tRNA (cytidine(32)/uridine(32)-2'-O)-methyltransferase activity"/>
    <property type="evidence" value="ECO:0007669"/>
    <property type="project" value="UniProtKB-EC"/>
</dbReference>
<dbReference type="Proteomes" id="UP000013232">
    <property type="component" value="Unassembled WGS sequence"/>
</dbReference>
<dbReference type="PANTHER" id="PTHR42786:SF2">
    <property type="entry name" value="TRNA (CYTIDINE_URIDINE-2'-O-)-METHYLTRANSFERASE TRMJ"/>
    <property type="match status" value="1"/>
</dbReference>
<comment type="subunit">
    <text evidence="5">Homodimer.</text>
</comment>
<evidence type="ECO:0000256" key="3">
    <source>
        <dbReference type="ARBA" id="ARBA00022679"/>
    </source>
</evidence>
<accession>N6Z7D5</accession>
<feature type="domain" description="tRNA/rRNA methyltransferase SpoU type" evidence="6">
    <location>
        <begin position="10"/>
        <end position="159"/>
    </location>
</feature>
<evidence type="ECO:0000256" key="5">
    <source>
        <dbReference type="RuleBase" id="RU362024"/>
    </source>
</evidence>
<dbReference type="Gene3D" id="3.40.1280.10">
    <property type="match status" value="1"/>
</dbReference>
<protein>
    <recommendedName>
        <fullName evidence="5">tRNA (cytidine/uridine-2'-O-)-methyltransferase TrmJ</fullName>
        <ecNumber evidence="5">2.1.1.200</ecNumber>
    </recommendedName>
    <alternativeName>
        <fullName evidence="5">tRNA (cytidine(32)/uridine(32)-2'-O)-methyltransferase</fullName>
    </alternativeName>
    <alternativeName>
        <fullName evidence="5">tRNA Cm32/Um32 methyltransferase</fullName>
    </alternativeName>
</protein>
<keyword evidence="5" id="KW-0963">Cytoplasm</keyword>
<dbReference type="PIRSF" id="PIRSF004808">
    <property type="entry name" value="LasT"/>
    <property type="match status" value="1"/>
</dbReference>
<sequence>MNRPLALDRIRVVLSRTSHPGNIGAAARAMKTMGLRQLWLVSPAAFPDEVATARASGAADILESARVVDTLEGALADTVFSVALTARRRELSLPRMHARDAALEIVGRTVDGDVALVFGNETSGMTNEEVGLCSMPVTIPTNAEFSSLNLGAAVQLLAYELRMAALQPLPLQDLQAEPATHADFEGFMAHLEHAVTLSGFHDPKNPKRLLPRMRRMFNRIRLEKEEVAILRGMLTTFEQPKRRR</sequence>
<dbReference type="GO" id="GO:0106339">
    <property type="term" value="F:tRNA (cytidine(32)-2'-O)-methyltransferase activity"/>
    <property type="evidence" value="ECO:0007669"/>
    <property type="project" value="RHEA"/>
</dbReference>
<dbReference type="GO" id="GO:0003723">
    <property type="term" value="F:RNA binding"/>
    <property type="evidence" value="ECO:0007669"/>
    <property type="project" value="InterPro"/>
</dbReference>
<dbReference type="EMBL" id="AMXE01000004">
    <property type="protein sequence ID" value="ENO90263.1"/>
    <property type="molecule type" value="Genomic_DNA"/>
</dbReference>
<dbReference type="EC" id="2.1.1.200" evidence="5"/>
<evidence type="ECO:0000256" key="2">
    <source>
        <dbReference type="ARBA" id="ARBA00022603"/>
    </source>
</evidence>
<proteinExistence type="inferred from homology"/>
<dbReference type="eggNOG" id="COG0565">
    <property type="taxonomic scope" value="Bacteria"/>
</dbReference>
<comment type="subcellular location">
    <subcellularLocation>
        <location evidence="5">Cytoplasm</location>
    </subcellularLocation>
</comment>
<dbReference type="InterPro" id="IPR004384">
    <property type="entry name" value="RNA_MeTrfase_TrmJ/LasT"/>
</dbReference>
<evidence type="ECO:0000256" key="1">
    <source>
        <dbReference type="ARBA" id="ARBA00007228"/>
    </source>
</evidence>
<comment type="caution">
    <text evidence="7">The sequence shown here is derived from an EMBL/GenBank/DDBJ whole genome shotgun (WGS) entry which is preliminary data.</text>
</comment>
<dbReference type="CDD" id="cd18093">
    <property type="entry name" value="SpoU-like_TrmJ"/>
    <property type="match status" value="1"/>
</dbReference>
<reference evidence="7 8" key="1">
    <citation type="submission" date="2012-09" db="EMBL/GenBank/DDBJ databases">
        <title>Draft Genome Sequences of 6 Strains from Genus Thauera.</title>
        <authorList>
            <person name="Liu B."/>
            <person name="Shapleigh J.P."/>
            <person name="Frostegard A.H."/>
        </authorList>
    </citation>
    <scope>NUCLEOTIDE SEQUENCE [LARGE SCALE GENOMIC DNA]</scope>
    <source>
        <strain evidence="8">47Lol / DSM 12138</strain>
    </source>
</reference>
<dbReference type="GO" id="GO:0002128">
    <property type="term" value="P:tRNA nucleoside ribose methylation"/>
    <property type="evidence" value="ECO:0007669"/>
    <property type="project" value="TreeGrafter"/>
</dbReference>
<dbReference type="InterPro" id="IPR029028">
    <property type="entry name" value="Alpha/beta_knot_MTases"/>
</dbReference>
<dbReference type="STRING" id="1123367.GCA_000621305_02313"/>
<dbReference type="InterPro" id="IPR001537">
    <property type="entry name" value="SpoU_MeTrfase"/>
</dbReference>
<keyword evidence="4 5" id="KW-0949">S-adenosyl-L-methionine</keyword>
<keyword evidence="8" id="KW-1185">Reference proteome</keyword>
<dbReference type="PANTHER" id="PTHR42786">
    <property type="entry name" value="TRNA/RRNA METHYLTRANSFERASE"/>
    <property type="match status" value="1"/>
</dbReference>
<keyword evidence="5" id="KW-0819">tRNA processing</keyword>
<dbReference type="Pfam" id="PF00588">
    <property type="entry name" value="SpoU_methylase"/>
    <property type="match status" value="1"/>
</dbReference>
<dbReference type="NCBIfam" id="TIGR00050">
    <property type="entry name" value="rRNA_methyl_1"/>
    <property type="match status" value="1"/>
</dbReference>
<comment type="function">
    <text evidence="5">Catalyzes the formation of 2'O-methylated cytidine (Cm32) or 2'O-methylated uridine (Um32) at position 32 in tRNA.</text>
</comment>
<gene>
    <name evidence="5" type="primary">trmJ</name>
    <name evidence="7" type="ORF">C666_02325</name>
</gene>
<keyword evidence="3 7" id="KW-0808">Transferase</keyword>
<comment type="catalytic activity">
    <reaction evidence="5">
        <text>cytidine(32) in tRNA + S-adenosyl-L-methionine = 2'-O-methylcytidine(32) in tRNA + S-adenosyl-L-homocysteine + H(+)</text>
        <dbReference type="Rhea" id="RHEA:42932"/>
        <dbReference type="Rhea" id="RHEA-COMP:10288"/>
        <dbReference type="Rhea" id="RHEA-COMP:10289"/>
        <dbReference type="ChEBI" id="CHEBI:15378"/>
        <dbReference type="ChEBI" id="CHEBI:57856"/>
        <dbReference type="ChEBI" id="CHEBI:59789"/>
        <dbReference type="ChEBI" id="CHEBI:74495"/>
        <dbReference type="ChEBI" id="CHEBI:82748"/>
        <dbReference type="EC" id="2.1.1.200"/>
    </reaction>
</comment>
<dbReference type="GO" id="GO:0005829">
    <property type="term" value="C:cytosol"/>
    <property type="evidence" value="ECO:0007669"/>
    <property type="project" value="TreeGrafter"/>
</dbReference>
<dbReference type="InterPro" id="IPR029026">
    <property type="entry name" value="tRNA_m1G_MTases_N"/>
</dbReference>
<name>N6Z7D5_THAL4</name>
<evidence type="ECO:0000256" key="4">
    <source>
        <dbReference type="ARBA" id="ARBA00022691"/>
    </source>
</evidence>
<evidence type="ECO:0000313" key="8">
    <source>
        <dbReference type="Proteomes" id="UP000013232"/>
    </source>
</evidence>
<organism evidence="7 8">
    <name type="scientific">Thauera linaloolentis (strain DSM 12138 / JCM 21573 / CCUG 41526 / CIP 105981 / IAM 15112 / NBRC 102519 / 47Lol)</name>
    <dbReference type="NCBI Taxonomy" id="1123367"/>
    <lineage>
        <taxon>Bacteria</taxon>
        <taxon>Pseudomonadati</taxon>
        <taxon>Pseudomonadota</taxon>
        <taxon>Betaproteobacteria</taxon>
        <taxon>Rhodocyclales</taxon>
        <taxon>Zoogloeaceae</taxon>
        <taxon>Thauera</taxon>
    </lineage>
</organism>
<dbReference type="SUPFAM" id="SSF75217">
    <property type="entry name" value="alpha/beta knot"/>
    <property type="match status" value="1"/>
</dbReference>
<evidence type="ECO:0000313" key="7">
    <source>
        <dbReference type="EMBL" id="ENO90263.1"/>
    </source>
</evidence>
<keyword evidence="2 5" id="KW-0489">Methyltransferase</keyword>
<comment type="catalytic activity">
    <reaction evidence="5">
        <text>uridine(32) in tRNA + S-adenosyl-L-methionine = 2'-O-methyluridine(32) in tRNA + S-adenosyl-L-homocysteine + H(+)</text>
        <dbReference type="Rhea" id="RHEA:42936"/>
        <dbReference type="Rhea" id="RHEA-COMP:10107"/>
        <dbReference type="Rhea" id="RHEA-COMP:10290"/>
        <dbReference type="ChEBI" id="CHEBI:15378"/>
        <dbReference type="ChEBI" id="CHEBI:57856"/>
        <dbReference type="ChEBI" id="CHEBI:59789"/>
        <dbReference type="ChEBI" id="CHEBI:65315"/>
        <dbReference type="ChEBI" id="CHEBI:74478"/>
        <dbReference type="EC" id="2.1.1.200"/>
    </reaction>
</comment>
<dbReference type="OrthoDB" id="9806346at2"/>
<dbReference type="FunFam" id="3.40.1280.10:FF:000006">
    <property type="entry name" value="Uncharacterized tRNA/rRNA methyltransferase HI_0380"/>
    <property type="match status" value="1"/>
</dbReference>
<dbReference type="Gene3D" id="1.10.8.590">
    <property type="match status" value="1"/>
</dbReference>